<dbReference type="Gene3D" id="3.40.630.190">
    <property type="entry name" value="LCP protein"/>
    <property type="match status" value="1"/>
</dbReference>
<dbReference type="EMBL" id="BMGP01000004">
    <property type="protein sequence ID" value="GGF31603.1"/>
    <property type="molecule type" value="Genomic_DNA"/>
</dbReference>
<feature type="region of interest" description="Disordered" evidence="2">
    <location>
        <begin position="351"/>
        <end position="425"/>
    </location>
</feature>
<accession>A0A917BCC7</accession>
<evidence type="ECO:0000259" key="3">
    <source>
        <dbReference type="Pfam" id="PF03816"/>
    </source>
</evidence>
<dbReference type="Pfam" id="PF03816">
    <property type="entry name" value="LytR_cpsA_psr"/>
    <property type="match status" value="1"/>
</dbReference>
<comment type="similarity">
    <text evidence="1">Belongs to the LytR/CpsA/Psr (LCP) family.</text>
</comment>
<gene>
    <name evidence="4" type="ORF">GCM10011399_25980</name>
</gene>
<dbReference type="InterPro" id="IPR004474">
    <property type="entry name" value="LytR_CpsA_psr"/>
</dbReference>
<proteinExistence type="inferred from homology"/>
<organism evidence="4 5">
    <name type="scientific">Subtercola lobariae</name>
    <dbReference type="NCBI Taxonomy" id="1588641"/>
    <lineage>
        <taxon>Bacteria</taxon>
        <taxon>Bacillati</taxon>
        <taxon>Actinomycetota</taxon>
        <taxon>Actinomycetes</taxon>
        <taxon>Micrococcales</taxon>
        <taxon>Microbacteriaceae</taxon>
        <taxon>Subtercola</taxon>
    </lineage>
</organism>
<dbReference type="NCBIfam" id="TIGR00350">
    <property type="entry name" value="lytR_cpsA_psr"/>
    <property type="match status" value="1"/>
</dbReference>
<dbReference type="Proteomes" id="UP000598775">
    <property type="component" value="Unassembled WGS sequence"/>
</dbReference>
<evidence type="ECO:0000256" key="1">
    <source>
        <dbReference type="ARBA" id="ARBA00006068"/>
    </source>
</evidence>
<dbReference type="RefSeq" id="WP_188678958.1">
    <property type="nucleotide sequence ID" value="NZ_BMGP01000004.1"/>
</dbReference>
<dbReference type="PANTHER" id="PTHR33392:SF6">
    <property type="entry name" value="POLYISOPRENYL-TEICHOIC ACID--PEPTIDOGLYCAN TEICHOIC ACID TRANSFERASE TAGU"/>
    <property type="match status" value="1"/>
</dbReference>
<feature type="compositionally biased region" description="Low complexity" evidence="2">
    <location>
        <begin position="361"/>
        <end position="399"/>
    </location>
</feature>
<protein>
    <recommendedName>
        <fullName evidence="3">Cell envelope-related transcriptional attenuator domain-containing protein</fullName>
    </recommendedName>
</protein>
<reference evidence="4 5" key="1">
    <citation type="journal article" date="2014" name="Int. J. Syst. Evol. Microbiol.">
        <title>Complete genome sequence of Corynebacterium casei LMG S-19264T (=DSM 44701T), isolated from a smear-ripened cheese.</title>
        <authorList>
            <consortium name="US DOE Joint Genome Institute (JGI-PGF)"/>
            <person name="Walter F."/>
            <person name="Albersmeier A."/>
            <person name="Kalinowski J."/>
            <person name="Ruckert C."/>
        </authorList>
    </citation>
    <scope>NUCLEOTIDE SEQUENCE [LARGE SCALE GENOMIC DNA]</scope>
    <source>
        <strain evidence="4 5">CGMCC 1.12976</strain>
    </source>
</reference>
<dbReference type="PANTHER" id="PTHR33392">
    <property type="entry name" value="POLYISOPRENYL-TEICHOIC ACID--PEPTIDOGLYCAN TEICHOIC ACID TRANSFERASE TAGU"/>
    <property type="match status" value="1"/>
</dbReference>
<dbReference type="InterPro" id="IPR050922">
    <property type="entry name" value="LytR/CpsA/Psr_CW_biosynth"/>
</dbReference>
<comment type="caution">
    <text evidence="4">The sequence shown here is derived from an EMBL/GenBank/DDBJ whole genome shotgun (WGS) entry which is preliminary data.</text>
</comment>
<name>A0A917BCC7_9MICO</name>
<feature type="compositionally biased region" description="Polar residues" evidence="2">
    <location>
        <begin position="404"/>
        <end position="425"/>
    </location>
</feature>
<evidence type="ECO:0000313" key="5">
    <source>
        <dbReference type="Proteomes" id="UP000598775"/>
    </source>
</evidence>
<keyword evidence="5" id="KW-1185">Reference proteome</keyword>
<evidence type="ECO:0000256" key="2">
    <source>
        <dbReference type="SAM" id="MobiDB-lite"/>
    </source>
</evidence>
<evidence type="ECO:0000313" key="4">
    <source>
        <dbReference type="EMBL" id="GGF31603.1"/>
    </source>
</evidence>
<dbReference type="AlphaFoldDB" id="A0A917BCC7"/>
<sequence>MKPPRSPRAELPIRHARSPRFATTKTLTRLIAVVAAVVLVSGASLGAIAVNSLASQVTANSVDISGGTGQAIPHVGAFAGGFNVLIVGTDNDANQGDAFGERDATLDDVNILLHVSADQNGGVVVSFPRDLIVDHPQCTDPVSGQEFAATYKQPLNTGFERGGLACIKSTLEKLTGLEIPYAGLISFNGVIAMTDAVGGVPVCLNEAVDDSNSGLDLPAGISTVSGATALQFLRTRDSIGDGSDLARISSQQQYLSSLVRTLKSANTLTDVTKLYALAQAAATNIKLSTSLASIDAMVSLALALKDVDLNQLVFVQYPGTTGDADYPGKVVPSTDVADELFAKITSDQPFSLGADSTGPGTSVATSDTPTPTSSAADGSGGASTDAAAPGDASTDAATPGDTPTVINGVTGQTAAEQTCTNGFGD</sequence>
<feature type="domain" description="Cell envelope-related transcriptional attenuator" evidence="3">
    <location>
        <begin position="108"/>
        <end position="263"/>
    </location>
</feature>